<evidence type="ECO:0000313" key="1">
    <source>
        <dbReference type="EMBL" id="QPG70012.1"/>
    </source>
</evidence>
<organism evidence="1 2">
    <name type="scientific">Mycolicibacterium mucogenicum DSM 44124</name>
    <dbReference type="NCBI Taxonomy" id="1226753"/>
    <lineage>
        <taxon>Bacteria</taxon>
        <taxon>Bacillati</taxon>
        <taxon>Actinomycetota</taxon>
        <taxon>Actinomycetes</taxon>
        <taxon>Mycobacteriales</taxon>
        <taxon>Mycobacteriaceae</taxon>
        <taxon>Mycolicibacterium</taxon>
    </lineage>
</organism>
<sequence>MPPQGPRPTARKRAADAYRLRCTGRTWQEIADALKYGSPASAHAAVVKHISRMPAEDVEMARAMSAGNYRQVIGELYAVATRAKASNKLTTAVQALEAVANVQDKHDRLTGLHLIQPTKIDVNVTSAVAVIDNAEEQLRAILAARAPQIAIPAPAPTPATPVIDAEVIEP</sequence>
<evidence type="ECO:0000313" key="2">
    <source>
        <dbReference type="Proteomes" id="UP000309231"/>
    </source>
</evidence>
<name>A0A8E4W3A4_MYCMU</name>
<keyword evidence="2" id="KW-1185">Reference proteome</keyword>
<accession>A0A8E4W3A4</accession>
<dbReference type="EMBL" id="CP062008">
    <property type="protein sequence ID" value="QPG70012.1"/>
    <property type="molecule type" value="Genomic_DNA"/>
</dbReference>
<gene>
    <name evidence="1" type="ORF">C1S78_003005</name>
</gene>
<dbReference type="Proteomes" id="UP000309231">
    <property type="component" value="Chromosome"/>
</dbReference>
<protein>
    <submittedName>
        <fullName evidence="1">Uncharacterized protein</fullName>
    </submittedName>
</protein>
<dbReference type="AlphaFoldDB" id="A0A8E4W3A4"/>
<dbReference type="KEGG" id="mmuc:C1S78_003005"/>
<reference evidence="1 2" key="1">
    <citation type="journal article" date="2019" name="BMC Evol. Biol.">
        <title>Comparative genomics of Mycobacterium mucogenicum and Mycobacterium neoaurum clade members emphasizing tRNA and non-coding RNA.</title>
        <authorList>
            <person name="Behra P.R.K."/>
            <person name="Pettersson B.M.F."/>
            <person name="Das S."/>
            <person name="Dasgupta S."/>
            <person name="Kirsebom L.A."/>
        </authorList>
    </citation>
    <scope>NUCLEOTIDE SEQUENCE [LARGE SCALE GENOMIC DNA]</scope>
    <source>
        <strain evidence="1 2">DSM 44124</strain>
    </source>
</reference>
<dbReference type="GeneID" id="76723854"/>
<proteinExistence type="predicted"/>
<dbReference type="RefSeq" id="WP_053854570.1">
    <property type="nucleotide sequence ID" value="NZ_ANBS01000001.1"/>
</dbReference>
<reference evidence="1 2" key="2">
    <citation type="journal article" date="2019" name="Sci. Rep.">
        <title>Insight into the biology of Mycobacterium mucogenicum and Mycobacterium neoaurum clade members.</title>
        <authorList>
            <person name="Behra P.R.K."/>
            <person name="Pettersson B.M.F."/>
            <person name="Ramesh M."/>
            <person name="Dasgupta S."/>
            <person name="Kirsebom L.A."/>
        </authorList>
    </citation>
    <scope>NUCLEOTIDE SEQUENCE [LARGE SCALE GENOMIC DNA]</scope>
    <source>
        <strain evidence="1 2">DSM 44124</strain>
    </source>
</reference>